<feature type="compositionally biased region" description="Polar residues" evidence="1">
    <location>
        <begin position="251"/>
        <end position="270"/>
    </location>
</feature>
<evidence type="ECO:0000313" key="4">
    <source>
        <dbReference type="Proteomes" id="UP001497623"/>
    </source>
</evidence>
<feature type="compositionally biased region" description="Polar residues" evidence="1">
    <location>
        <begin position="278"/>
        <end position="291"/>
    </location>
</feature>
<feature type="region of interest" description="Disordered" evidence="1">
    <location>
        <begin position="240"/>
        <end position="321"/>
    </location>
</feature>
<keyword evidence="4" id="KW-1185">Reference proteome</keyword>
<accession>A0AAV2PHL3</accession>
<gene>
    <name evidence="3" type="ORF">MNOR_LOCUS353</name>
</gene>
<comment type="caution">
    <text evidence="3">The sequence shown here is derived from an EMBL/GenBank/DDBJ whole genome shotgun (WGS) entry which is preliminary data.</text>
</comment>
<evidence type="ECO:0000313" key="3">
    <source>
        <dbReference type="EMBL" id="CAL4059010.1"/>
    </source>
</evidence>
<reference evidence="3 4" key="1">
    <citation type="submission" date="2024-05" db="EMBL/GenBank/DDBJ databases">
        <authorList>
            <person name="Wallberg A."/>
        </authorList>
    </citation>
    <scope>NUCLEOTIDE SEQUENCE [LARGE SCALE GENOMIC DNA]</scope>
</reference>
<evidence type="ECO:0000256" key="1">
    <source>
        <dbReference type="SAM" id="MobiDB-lite"/>
    </source>
</evidence>
<protein>
    <submittedName>
        <fullName evidence="3">Uncharacterized protein</fullName>
    </submittedName>
</protein>
<name>A0AAV2PHL3_MEGNR</name>
<dbReference type="Proteomes" id="UP001497623">
    <property type="component" value="Unassembled WGS sequence"/>
</dbReference>
<evidence type="ECO:0000256" key="2">
    <source>
        <dbReference type="SAM" id="Phobius"/>
    </source>
</evidence>
<dbReference type="EMBL" id="CAXKWB010000076">
    <property type="protein sequence ID" value="CAL4059010.1"/>
    <property type="molecule type" value="Genomic_DNA"/>
</dbReference>
<organism evidence="3 4">
    <name type="scientific">Meganyctiphanes norvegica</name>
    <name type="common">Northern krill</name>
    <name type="synonym">Thysanopoda norvegica</name>
    <dbReference type="NCBI Taxonomy" id="48144"/>
    <lineage>
        <taxon>Eukaryota</taxon>
        <taxon>Metazoa</taxon>
        <taxon>Ecdysozoa</taxon>
        <taxon>Arthropoda</taxon>
        <taxon>Crustacea</taxon>
        <taxon>Multicrustacea</taxon>
        <taxon>Malacostraca</taxon>
        <taxon>Eumalacostraca</taxon>
        <taxon>Eucarida</taxon>
        <taxon>Euphausiacea</taxon>
        <taxon>Euphausiidae</taxon>
        <taxon>Meganyctiphanes</taxon>
    </lineage>
</organism>
<sequence>MSHCKIPQRIVQLPSHATLLSQTVLYRYVLNRMMAASYYYAMMVQQNLKANLSDDNVKVDISTDGHVDVSATLSDMDDIVLEVVVYDDKFPHVILSNDNGYNCTKNQIRGNKYSCSQEAQLTKDIEYVWVLVVAIRSTDNTVVQSTKIHTPINVHDDTTTEVWVIVVSSIGAIFGAIFILFAILVTWKKMGSKKEEKKNNSQVADTRSEDKEQHGDDLHMNHLRSEHPSMHGAAHENPAFAHNRTNTTNNIQQNSYTEPYSSDNVPNRLSRSPEYPRTNHQNPYARSSNPPIRNDQFRCPQPIPAGNAYRRPLNPAYPTAYSPQMRAKEPIYDRLSKDNATAKALERVPIGPIPRVTAHPNRVKQHIPPHGNWDVEI</sequence>
<keyword evidence="2" id="KW-1133">Transmembrane helix</keyword>
<feature type="transmembrane region" description="Helical" evidence="2">
    <location>
        <begin position="162"/>
        <end position="187"/>
    </location>
</feature>
<feature type="region of interest" description="Disordered" evidence="1">
    <location>
        <begin position="194"/>
        <end position="215"/>
    </location>
</feature>
<keyword evidence="2" id="KW-0812">Transmembrane</keyword>
<feature type="compositionally biased region" description="Basic and acidic residues" evidence="1">
    <location>
        <begin position="206"/>
        <end position="215"/>
    </location>
</feature>
<proteinExistence type="predicted"/>
<keyword evidence="2" id="KW-0472">Membrane</keyword>
<dbReference type="AlphaFoldDB" id="A0AAV2PHL3"/>